<evidence type="ECO:0000313" key="2">
    <source>
        <dbReference type="EMBL" id="AXI09130.1"/>
    </source>
</evidence>
<feature type="domain" description="Flavoprotein" evidence="1">
    <location>
        <begin position="6"/>
        <end position="169"/>
    </location>
</feature>
<gene>
    <name evidence="2" type="primary">dpaB</name>
    <name evidence="2" type="ORF">CUC15_09415</name>
</gene>
<dbReference type="RefSeq" id="WP_114916423.1">
    <property type="nucleotide sequence ID" value="NZ_CP024848.1"/>
</dbReference>
<dbReference type="GO" id="GO:0003824">
    <property type="term" value="F:catalytic activity"/>
    <property type="evidence" value="ECO:0007669"/>
    <property type="project" value="InterPro"/>
</dbReference>
<dbReference type="EMBL" id="CP024848">
    <property type="protein sequence ID" value="AXI09130.1"/>
    <property type="molecule type" value="Genomic_DNA"/>
</dbReference>
<proteinExistence type="predicted"/>
<organism evidence="2 3">
    <name type="scientific">Oceanobacillus zhaokaii</name>
    <dbReference type="NCBI Taxonomy" id="2052660"/>
    <lineage>
        <taxon>Bacteria</taxon>
        <taxon>Bacillati</taxon>
        <taxon>Bacillota</taxon>
        <taxon>Bacilli</taxon>
        <taxon>Bacillales</taxon>
        <taxon>Bacillaceae</taxon>
        <taxon>Oceanobacillus</taxon>
    </lineage>
</organism>
<evidence type="ECO:0000313" key="3">
    <source>
        <dbReference type="Proteomes" id="UP000253908"/>
    </source>
</evidence>
<reference evidence="3" key="1">
    <citation type="submission" date="2017-11" db="EMBL/GenBank/DDBJ databases">
        <authorList>
            <person name="Zhu W."/>
        </authorList>
    </citation>
    <scope>NUCLEOTIDE SEQUENCE [LARGE SCALE GENOMIC DNA]</scope>
    <source>
        <strain evidence="3">160</strain>
    </source>
</reference>
<accession>A0A345PGK0</accession>
<sequence>MSLAGKRIGFGLTGSHHTYSKAFKIMEKLVSDQVEVIPIVSHTVMTMDTKFGKGAEHIEKIEAITGKKVISTIPDAEPLGPDYPLDCLIIAPLTGNSLSKLANAHTDNAVLMAAKSTIRNEKPIILGITTNDALGLNGVNLMRLMNSKHVYFIPFGQDNPFKKPNSLVADLDYLEAAVNSALEGKQLQPVIIPFIR</sequence>
<dbReference type="Pfam" id="PF02441">
    <property type="entry name" value="Flavoprotein"/>
    <property type="match status" value="1"/>
</dbReference>
<protein>
    <submittedName>
        <fullName evidence="2">Dipicolinate synthase subunit B</fullName>
    </submittedName>
</protein>
<dbReference type="NCBIfam" id="TIGR02852">
    <property type="entry name" value="spore_dpaB"/>
    <property type="match status" value="1"/>
</dbReference>
<dbReference type="SUPFAM" id="SSF52507">
    <property type="entry name" value="Homo-oligomeric flavin-containing Cys decarboxylases, HFCD"/>
    <property type="match status" value="1"/>
</dbReference>
<name>A0A345PGK0_9BACI</name>
<dbReference type="InterPro" id="IPR003382">
    <property type="entry name" value="Flavoprotein"/>
</dbReference>
<dbReference type="Gene3D" id="3.40.50.1950">
    <property type="entry name" value="Flavin prenyltransferase-like"/>
    <property type="match status" value="1"/>
</dbReference>
<dbReference type="NCBIfam" id="NF006161">
    <property type="entry name" value="PRK08305.1"/>
    <property type="match status" value="1"/>
</dbReference>
<evidence type="ECO:0000259" key="1">
    <source>
        <dbReference type="Pfam" id="PF02441"/>
    </source>
</evidence>
<dbReference type="InterPro" id="IPR014214">
    <property type="entry name" value="Dipicolinic_acid_synth_B"/>
</dbReference>
<dbReference type="PIRSF" id="PIRSF001390">
    <property type="entry name" value="Dipicolinate_synth_subunit_B"/>
    <property type="match status" value="1"/>
</dbReference>
<dbReference type="AlphaFoldDB" id="A0A345PGK0"/>
<dbReference type="InterPro" id="IPR036551">
    <property type="entry name" value="Flavin_trans-like"/>
</dbReference>
<keyword evidence="3" id="KW-1185">Reference proteome</keyword>
<dbReference type="OrthoDB" id="9792688at2"/>
<dbReference type="KEGG" id="ocn:CUC15_09415"/>
<dbReference type="Proteomes" id="UP000253908">
    <property type="component" value="Chromosome"/>
</dbReference>